<dbReference type="AlphaFoldDB" id="G7Z6D6"/>
<gene>
    <name evidence="2" type="ordered locus">AZOLI_2840</name>
</gene>
<protein>
    <submittedName>
        <fullName evidence="2">Uncharacterized protein</fullName>
    </submittedName>
</protein>
<feature type="region of interest" description="Disordered" evidence="1">
    <location>
        <begin position="1"/>
        <end position="28"/>
    </location>
</feature>
<dbReference type="KEGG" id="ali:AZOLI_2840"/>
<evidence type="ECO:0000256" key="1">
    <source>
        <dbReference type="SAM" id="MobiDB-lite"/>
    </source>
</evidence>
<organism evidence="2 3">
    <name type="scientific">Azospirillum lipoferum (strain 4B)</name>
    <dbReference type="NCBI Taxonomy" id="862719"/>
    <lineage>
        <taxon>Bacteria</taxon>
        <taxon>Pseudomonadati</taxon>
        <taxon>Pseudomonadota</taxon>
        <taxon>Alphaproteobacteria</taxon>
        <taxon>Rhodospirillales</taxon>
        <taxon>Azospirillaceae</taxon>
        <taxon>Azospirillum</taxon>
    </lineage>
</organism>
<evidence type="ECO:0000313" key="2">
    <source>
        <dbReference type="EMBL" id="CBS88023.1"/>
    </source>
</evidence>
<name>G7Z6D6_AZOL4</name>
<accession>G7Z6D6</accession>
<proteinExistence type="predicted"/>
<sequence length="55" mass="5539">MPEAGATFGGVVRSPHGLERPPKGGKGAVRGAIPSLVFLLRPFCPDGKPLGGLTA</sequence>
<dbReference type="HOGENOM" id="CLU_3021922_0_0_5"/>
<reference evidence="3" key="1">
    <citation type="journal article" date="2011" name="PLoS Genet.">
        <title>Azospirillum genomes reveal transition of bacteria from aquatic to terrestrial environments.</title>
        <authorList>
            <person name="Wisniewski-Dye F."/>
            <person name="Borziak K."/>
            <person name="Khalsa-Moyers G."/>
            <person name="Alexandre G."/>
            <person name="Sukharnikov L.O."/>
            <person name="Wuichet K."/>
            <person name="Hurst G.B."/>
            <person name="McDonald W.H."/>
            <person name="Robertson J.S."/>
            <person name="Barbe V."/>
            <person name="Calteau A."/>
            <person name="Rouy Z."/>
            <person name="Mangenot S."/>
            <person name="Prigent-Combaret C."/>
            <person name="Normand P."/>
            <person name="Boyer M."/>
            <person name="Siguier P."/>
            <person name="Dessaux Y."/>
            <person name="Elmerich C."/>
            <person name="Condemine G."/>
            <person name="Krishnen G."/>
            <person name="Kennedy I."/>
            <person name="Paterson A.H."/>
            <person name="Gonzalez V."/>
            <person name="Mavingui P."/>
            <person name="Zhulin I.B."/>
        </authorList>
    </citation>
    <scope>NUCLEOTIDE SEQUENCE [LARGE SCALE GENOMIC DNA]</scope>
    <source>
        <strain evidence="3">4B</strain>
    </source>
</reference>
<dbReference type="STRING" id="862719.AZOLI_2840"/>
<dbReference type="EMBL" id="FQ311868">
    <property type="protein sequence ID" value="CBS88023.1"/>
    <property type="molecule type" value="Genomic_DNA"/>
</dbReference>
<evidence type="ECO:0000313" key="3">
    <source>
        <dbReference type="Proteomes" id="UP000005667"/>
    </source>
</evidence>
<dbReference type="Proteomes" id="UP000005667">
    <property type="component" value="Chromosome"/>
</dbReference>
<keyword evidence="3" id="KW-1185">Reference proteome</keyword>